<dbReference type="PANTHER" id="PTHR34216">
    <property type="match status" value="1"/>
</dbReference>
<comment type="subcellular location">
    <subcellularLocation>
        <location evidence="1">Secreted</location>
    </subcellularLocation>
</comment>
<keyword evidence="2 3" id="KW-0732">Signal</keyword>
<evidence type="ECO:0000256" key="2">
    <source>
        <dbReference type="ARBA" id="ARBA00022729"/>
    </source>
</evidence>
<dbReference type="InterPro" id="IPR011330">
    <property type="entry name" value="Glyco_hydro/deAcase_b/a-brl"/>
</dbReference>
<reference evidence="6" key="1">
    <citation type="submission" date="2015-08" db="EMBL/GenBank/DDBJ databases">
        <authorList>
            <person name="Varghese N."/>
        </authorList>
    </citation>
    <scope>NUCLEOTIDE SEQUENCE [LARGE SCALE GENOMIC DNA]</scope>
    <source>
        <strain evidence="6">JCM 18476</strain>
    </source>
</reference>
<protein>
    <submittedName>
        <fullName evidence="5">Polysaccharide deacetylase</fullName>
    </submittedName>
</protein>
<evidence type="ECO:0000256" key="1">
    <source>
        <dbReference type="ARBA" id="ARBA00004613"/>
    </source>
</evidence>
<feature type="domain" description="NodB homology" evidence="4">
    <location>
        <begin position="81"/>
        <end position="283"/>
    </location>
</feature>
<dbReference type="GO" id="GO:0005576">
    <property type="term" value="C:extracellular region"/>
    <property type="evidence" value="ECO:0007669"/>
    <property type="project" value="UniProtKB-SubCell"/>
</dbReference>
<dbReference type="OrthoDB" id="9814639at2"/>
<dbReference type="InterPro" id="IPR002509">
    <property type="entry name" value="NODB_dom"/>
</dbReference>
<keyword evidence="6" id="KW-1185">Reference proteome</keyword>
<evidence type="ECO:0000259" key="4">
    <source>
        <dbReference type="PROSITE" id="PS51677"/>
    </source>
</evidence>
<evidence type="ECO:0000313" key="5">
    <source>
        <dbReference type="EMBL" id="CUB05645.1"/>
    </source>
</evidence>
<dbReference type="SUPFAM" id="SSF88713">
    <property type="entry name" value="Glycoside hydrolase/deacetylase"/>
    <property type="match status" value="1"/>
</dbReference>
<dbReference type="AlphaFoldDB" id="A0A0K6IRA9"/>
<dbReference type="RefSeq" id="WP_055464141.1">
    <property type="nucleotide sequence ID" value="NZ_CYHG01000012.1"/>
</dbReference>
<dbReference type="Proteomes" id="UP000182769">
    <property type="component" value="Unassembled WGS sequence"/>
</dbReference>
<dbReference type="Gene3D" id="3.20.20.370">
    <property type="entry name" value="Glycoside hydrolase/deacetylase"/>
    <property type="match status" value="1"/>
</dbReference>
<dbReference type="PANTHER" id="PTHR34216:SF3">
    <property type="entry name" value="POLY-BETA-1,6-N-ACETYL-D-GLUCOSAMINE N-DEACETYLASE"/>
    <property type="match status" value="1"/>
</dbReference>
<feature type="chain" id="PRO_5005505570" evidence="3">
    <location>
        <begin position="22"/>
        <end position="356"/>
    </location>
</feature>
<organism evidence="5 6">
    <name type="scientific">Marinomonas fungiae</name>
    <dbReference type="NCBI Taxonomy" id="1137284"/>
    <lineage>
        <taxon>Bacteria</taxon>
        <taxon>Pseudomonadati</taxon>
        <taxon>Pseudomonadota</taxon>
        <taxon>Gammaproteobacteria</taxon>
        <taxon>Oceanospirillales</taxon>
        <taxon>Oceanospirillaceae</taxon>
        <taxon>Marinomonas</taxon>
    </lineage>
</organism>
<evidence type="ECO:0000256" key="3">
    <source>
        <dbReference type="SAM" id="SignalP"/>
    </source>
</evidence>
<dbReference type="CDD" id="cd10973">
    <property type="entry name" value="CE4_DAC_u4_5s"/>
    <property type="match status" value="1"/>
</dbReference>
<sequence>MLLRNALLASVLLCGTTMALAQDYLPILQYHHVDTSTPRSTSVSPDEFREHMDYLAEAGFQVVDLATALADIKAGVALPDKAVAITFDDAYRNIYQNGFPILKTHDFPFTVFINTGPVEKGHTSFLTWEQMREMEQSGGVFANHTVSHPYMLRLEDGETLEQWLTRMAHEVNEVEALLNEKLGHSPKMLAYPYGESNTEIRAQMAELGMIAFGQQSGVVDKNSDFTNLPRFPAAGNYAKLSSLKVKLNAKPMPLVSFEDQGDFASSEPVQMTLHFQQGDYRLQELACYVSGQGEAKLDWLGSNSVNVQAEKAFPVGRGRINCTMPDQSGRHYYWFSNVWIRAAADETYVTEKVKKN</sequence>
<dbReference type="EMBL" id="CYHG01000012">
    <property type="protein sequence ID" value="CUB05645.1"/>
    <property type="molecule type" value="Genomic_DNA"/>
</dbReference>
<dbReference type="STRING" id="1137284.GCA_001418205_03101"/>
<dbReference type="GO" id="GO:0005975">
    <property type="term" value="P:carbohydrate metabolic process"/>
    <property type="evidence" value="ECO:0007669"/>
    <property type="project" value="InterPro"/>
</dbReference>
<dbReference type="Pfam" id="PF01522">
    <property type="entry name" value="Polysacc_deac_1"/>
    <property type="match status" value="1"/>
</dbReference>
<feature type="signal peptide" evidence="3">
    <location>
        <begin position="1"/>
        <end position="21"/>
    </location>
</feature>
<evidence type="ECO:0000313" key="6">
    <source>
        <dbReference type="Proteomes" id="UP000182769"/>
    </source>
</evidence>
<gene>
    <name evidence="5" type="ORF">Ga0061065_11242</name>
</gene>
<accession>A0A0K6IRA9</accession>
<dbReference type="GO" id="GO:0016810">
    <property type="term" value="F:hydrolase activity, acting on carbon-nitrogen (but not peptide) bonds"/>
    <property type="evidence" value="ECO:0007669"/>
    <property type="project" value="InterPro"/>
</dbReference>
<dbReference type="PROSITE" id="PS51677">
    <property type="entry name" value="NODB"/>
    <property type="match status" value="1"/>
</dbReference>
<name>A0A0K6IRA9_9GAMM</name>
<dbReference type="InterPro" id="IPR051398">
    <property type="entry name" value="Polysacch_Deacetylase"/>
</dbReference>
<proteinExistence type="predicted"/>